<protein>
    <submittedName>
        <fullName evidence="1">Uncharacterized protein</fullName>
    </submittedName>
</protein>
<reference evidence="1 2" key="1">
    <citation type="submission" date="2017-01" db="EMBL/GenBank/DDBJ databases">
        <authorList>
            <person name="Varghese N."/>
            <person name="Submissions S."/>
        </authorList>
    </citation>
    <scope>NUCLEOTIDE SEQUENCE [LARGE SCALE GENOMIC DNA]</scope>
    <source>
        <strain evidence="1 2">RUG2-6</strain>
    </source>
</reference>
<dbReference type="EMBL" id="FTMX01000004">
    <property type="protein sequence ID" value="SIR54536.1"/>
    <property type="molecule type" value="Genomic_DNA"/>
</dbReference>
<sequence length="54" mass="5991">MVILEFTGLNSLEKIGILYILSNPIISHQANTSGLRKVKTYAIDANQLSAVFQR</sequence>
<comment type="caution">
    <text evidence="1">The sequence shown here is derived from an EMBL/GenBank/DDBJ whole genome shotgun (WGS) entry which is preliminary data.</text>
</comment>
<evidence type="ECO:0000313" key="1">
    <source>
        <dbReference type="EMBL" id="SIR54536.1"/>
    </source>
</evidence>
<name>A0A9X8RA79_9BACI</name>
<accession>A0A9X8RA79</accession>
<dbReference type="Proteomes" id="UP000185829">
    <property type="component" value="Unassembled WGS sequence"/>
</dbReference>
<organism evidence="1 2">
    <name type="scientific">Peribacillus simplex</name>
    <dbReference type="NCBI Taxonomy" id="1478"/>
    <lineage>
        <taxon>Bacteria</taxon>
        <taxon>Bacillati</taxon>
        <taxon>Bacillota</taxon>
        <taxon>Bacilli</taxon>
        <taxon>Bacillales</taxon>
        <taxon>Bacillaceae</taxon>
        <taxon>Peribacillus</taxon>
    </lineage>
</organism>
<evidence type="ECO:0000313" key="2">
    <source>
        <dbReference type="Proteomes" id="UP000185829"/>
    </source>
</evidence>
<gene>
    <name evidence="1" type="ORF">SAMN05878482_104205</name>
</gene>
<dbReference type="AlphaFoldDB" id="A0A9X8RA79"/>
<proteinExistence type="predicted"/>